<dbReference type="SUPFAM" id="SSF56059">
    <property type="entry name" value="Glutathione synthetase ATP-binding domain-like"/>
    <property type="match status" value="1"/>
</dbReference>
<name>A0ABX8R470_9ACTN</name>
<dbReference type="InterPro" id="IPR003806">
    <property type="entry name" value="ATP-grasp_PylC-type"/>
</dbReference>
<dbReference type="PROSITE" id="PS50975">
    <property type="entry name" value="ATP_GRASP"/>
    <property type="match status" value="1"/>
</dbReference>
<dbReference type="Proteomes" id="UP001049518">
    <property type="component" value="Chromosome"/>
</dbReference>
<keyword evidence="3 4" id="KW-0067">ATP-binding</keyword>
<dbReference type="Gene3D" id="3.40.50.20">
    <property type="match status" value="1"/>
</dbReference>
<organism evidence="6 7">
    <name type="scientific">Actinomadura graeca</name>
    <dbReference type="NCBI Taxonomy" id="2750812"/>
    <lineage>
        <taxon>Bacteria</taxon>
        <taxon>Bacillati</taxon>
        <taxon>Actinomycetota</taxon>
        <taxon>Actinomycetes</taxon>
        <taxon>Streptosporangiales</taxon>
        <taxon>Thermomonosporaceae</taxon>
        <taxon>Actinomadura</taxon>
    </lineage>
</organism>
<sequence length="401" mass="43457">MIRAGVAGPVPVVLLDRFGYRSYHRRDGTPFLPCDQYSVRLVTDVGKLDEAKGPEIESVLGIRLDEETSRCAAAFQCNNGAAAAAGLVAISEVHLLLGAQLRQELGLTGPHVPDVLPFRDKIIMKQHLRDQGIRVPDFMPFDRRAARSLLQTHRRLFVKPRLGAGSMDVTVLASQEDIEQLARNRPAAAQELDIEEYIDGQLFHIDSVVDHGRVVAATAGRTIDPTTSYQGLQPCRDVGVAEGPELDTLLAFNEAVLSCHPTFSGVTHHEVFLARGEPVFCEIAARPGGGGVVPGFHSRTGANLNEITVHAQLGAPVPSQLEIAEHLTGYVMIYSDSGAQHALPALAGEPWVIDTRISTNHNQERNAPGDWGDAAVVLTVRGETEQQVTLRLDQAVERLAP</sequence>
<dbReference type="PANTHER" id="PTHR43585:SF2">
    <property type="entry name" value="ATP-GRASP ENZYME FSQD"/>
    <property type="match status" value="1"/>
</dbReference>
<dbReference type="InterPro" id="IPR011761">
    <property type="entry name" value="ATP-grasp"/>
</dbReference>
<feature type="domain" description="ATP-grasp" evidence="5">
    <location>
        <begin position="125"/>
        <end position="313"/>
    </location>
</feature>
<keyword evidence="7" id="KW-1185">Reference proteome</keyword>
<dbReference type="EMBL" id="CP059572">
    <property type="protein sequence ID" value="QXJ25866.1"/>
    <property type="molecule type" value="Genomic_DNA"/>
</dbReference>
<dbReference type="RefSeq" id="WP_231332083.1">
    <property type="nucleotide sequence ID" value="NZ_CP059572.1"/>
</dbReference>
<dbReference type="Gene3D" id="3.30.470.20">
    <property type="entry name" value="ATP-grasp fold, B domain"/>
    <property type="match status" value="1"/>
</dbReference>
<evidence type="ECO:0000256" key="4">
    <source>
        <dbReference type="PROSITE-ProRule" id="PRU00409"/>
    </source>
</evidence>
<dbReference type="InterPro" id="IPR052032">
    <property type="entry name" value="ATP-dep_AA_Ligase"/>
</dbReference>
<evidence type="ECO:0000313" key="7">
    <source>
        <dbReference type="Proteomes" id="UP001049518"/>
    </source>
</evidence>
<dbReference type="PANTHER" id="PTHR43585">
    <property type="entry name" value="FUMIPYRROLE BIOSYNTHESIS PROTEIN C"/>
    <property type="match status" value="1"/>
</dbReference>
<evidence type="ECO:0000256" key="2">
    <source>
        <dbReference type="ARBA" id="ARBA00022741"/>
    </source>
</evidence>
<evidence type="ECO:0000259" key="5">
    <source>
        <dbReference type="PROSITE" id="PS50975"/>
    </source>
</evidence>
<accession>A0ABX8R470</accession>
<evidence type="ECO:0000256" key="3">
    <source>
        <dbReference type="ARBA" id="ARBA00022840"/>
    </source>
</evidence>
<proteinExistence type="predicted"/>
<keyword evidence="2 4" id="KW-0547">Nucleotide-binding</keyword>
<reference evidence="6" key="1">
    <citation type="submission" date="2020-07" db="EMBL/GenBank/DDBJ databases">
        <authorList>
            <person name="Tarantini F.S."/>
            <person name="Hong K.W."/>
            <person name="Chan K.G."/>
        </authorList>
    </citation>
    <scope>NUCLEOTIDE SEQUENCE</scope>
    <source>
        <strain evidence="6">32-07</strain>
    </source>
</reference>
<dbReference type="Pfam" id="PF02655">
    <property type="entry name" value="ATP-grasp_3"/>
    <property type="match status" value="1"/>
</dbReference>
<evidence type="ECO:0000313" key="6">
    <source>
        <dbReference type="EMBL" id="QXJ25866.1"/>
    </source>
</evidence>
<evidence type="ECO:0000256" key="1">
    <source>
        <dbReference type="ARBA" id="ARBA00022598"/>
    </source>
</evidence>
<gene>
    <name evidence="6" type="ORF">AGRA3207_007430</name>
</gene>
<protein>
    <submittedName>
        <fullName evidence="6">ATP-grasp domain-containing protein</fullName>
    </submittedName>
</protein>
<keyword evidence="1" id="KW-0436">Ligase</keyword>